<sequence length="472" mass="53706">MYYTILTRPDRLTELAPELSELILSYLEPRDLTSFGRTCHRAQSYVQPGNKTLWRSAFLHVFDHPKHAWEALQPTARADVRQRERELSWDWYLQVRTRYSAYNAVCAARNGAVRSPEHVVKALLDVFETAFCSKESDADHSTSLNITFLDRLFRVAPGAEKIVHDYDGELDSVYLPLESLDEDSLPRQITPSTAACRISVPEWASRFHIYYGMTERETESLSAKSSARAIVYDWAVTGASADWGPLLKDGSGNVNWLSLEAITSLMHRNFDLTRGSKYLNPSGFRNNVLHSLAHDPLFPADWAGVTRMWVGTYAFLDYRALVHFNFTNNSENPIDLGNYEEACGDLMRLHLHIVDDEDFKHDPRFDSDLPYCKDLPKVYFEGQTGGHTTGRVAIYVRGTACLTPGARQVRWRFIISYSDADQWQLEGVQPGGIRSGGIYGLWSHVDHDEHGPMGPFFYAPYDICKPSRYPTS</sequence>
<dbReference type="Gene3D" id="1.20.1280.50">
    <property type="match status" value="1"/>
</dbReference>
<evidence type="ECO:0000259" key="1">
    <source>
        <dbReference type="PROSITE" id="PS50181"/>
    </source>
</evidence>
<accession>A0A6G1KQI0</accession>
<dbReference type="PROSITE" id="PS50181">
    <property type="entry name" value="FBOX"/>
    <property type="match status" value="1"/>
</dbReference>
<dbReference type="OrthoDB" id="3226064at2759"/>
<dbReference type="AlphaFoldDB" id="A0A6G1KQI0"/>
<protein>
    <recommendedName>
        <fullName evidence="1">F-box domain-containing protein</fullName>
    </recommendedName>
</protein>
<dbReference type="InterPro" id="IPR001810">
    <property type="entry name" value="F-box_dom"/>
</dbReference>
<evidence type="ECO:0000313" key="3">
    <source>
        <dbReference type="Proteomes" id="UP000799428"/>
    </source>
</evidence>
<proteinExistence type="predicted"/>
<dbReference type="CDD" id="cd09917">
    <property type="entry name" value="F-box_SF"/>
    <property type="match status" value="1"/>
</dbReference>
<keyword evidence="3" id="KW-1185">Reference proteome</keyword>
<dbReference type="InterPro" id="IPR036047">
    <property type="entry name" value="F-box-like_dom_sf"/>
</dbReference>
<dbReference type="EMBL" id="MU005764">
    <property type="protein sequence ID" value="KAF2715070.1"/>
    <property type="molecule type" value="Genomic_DNA"/>
</dbReference>
<evidence type="ECO:0000313" key="2">
    <source>
        <dbReference type="EMBL" id="KAF2715070.1"/>
    </source>
</evidence>
<reference evidence="2" key="1">
    <citation type="journal article" date="2020" name="Stud. Mycol.">
        <title>101 Dothideomycetes genomes: a test case for predicting lifestyles and emergence of pathogens.</title>
        <authorList>
            <person name="Haridas S."/>
            <person name="Albert R."/>
            <person name="Binder M."/>
            <person name="Bloem J."/>
            <person name="Labutti K."/>
            <person name="Salamov A."/>
            <person name="Andreopoulos B."/>
            <person name="Baker S."/>
            <person name="Barry K."/>
            <person name="Bills G."/>
            <person name="Bluhm B."/>
            <person name="Cannon C."/>
            <person name="Castanera R."/>
            <person name="Culley D."/>
            <person name="Daum C."/>
            <person name="Ezra D."/>
            <person name="Gonzalez J."/>
            <person name="Henrissat B."/>
            <person name="Kuo A."/>
            <person name="Liang C."/>
            <person name="Lipzen A."/>
            <person name="Lutzoni F."/>
            <person name="Magnuson J."/>
            <person name="Mondo S."/>
            <person name="Nolan M."/>
            <person name="Ohm R."/>
            <person name="Pangilinan J."/>
            <person name="Park H.-J."/>
            <person name="Ramirez L."/>
            <person name="Alfaro M."/>
            <person name="Sun H."/>
            <person name="Tritt A."/>
            <person name="Yoshinaga Y."/>
            <person name="Zwiers L.-H."/>
            <person name="Turgeon B."/>
            <person name="Goodwin S."/>
            <person name="Spatafora J."/>
            <person name="Crous P."/>
            <person name="Grigoriev I."/>
        </authorList>
    </citation>
    <scope>NUCLEOTIDE SEQUENCE</scope>
    <source>
        <strain evidence="2">CBS 279.74</strain>
    </source>
</reference>
<gene>
    <name evidence="2" type="ORF">K504DRAFT_17974</name>
</gene>
<organism evidence="2 3">
    <name type="scientific">Pleomassaria siparia CBS 279.74</name>
    <dbReference type="NCBI Taxonomy" id="1314801"/>
    <lineage>
        <taxon>Eukaryota</taxon>
        <taxon>Fungi</taxon>
        <taxon>Dikarya</taxon>
        <taxon>Ascomycota</taxon>
        <taxon>Pezizomycotina</taxon>
        <taxon>Dothideomycetes</taxon>
        <taxon>Pleosporomycetidae</taxon>
        <taxon>Pleosporales</taxon>
        <taxon>Pleomassariaceae</taxon>
        <taxon>Pleomassaria</taxon>
    </lineage>
</organism>
<dbReference type="Proteomes" id="UP000799428">
    <property type="component" value="Unassembled WGS sequence"/>
</dbReference>
<dbReference type="SUPFAM" id="SSF81383">
    <property type="entry name" value="F-box domain"/>
    <property type="match status" value="1"/>
</dbReference>
<feature type="domain" description="F-box" evidence="1">
    <location>
        <begin position="9"/>
        <end position="57"/>
    </location>
</feature>
<name>A0A6G1KQI0_9PLEO</name>